<dbReference type="Proteomes" id="UP000593571">
    <property type="component" value="Unassembled WGS sequence"/>
</dbReference>
<accession>A0A7J8FJA2</accession>
<reference evidence="1 2" key="1">
    <citation type="journal article" date="2020" name="Nature">
        <title>Six reference-quality genomes reveal evolution of bat adaptations.</title>
        <authorList>
            <person name="Jebb D."/>
            <person name="Huang Z."/>
            <person name="Pippel M."/>
            <person name="Hughes G.M."/>
            <person name="Lavrichenko K."/>
            <person name="Devanna P."/>
            <person name="Winkler S."/>
            <person name="Jermiin L.S."/>
            <person name="Skirmuntt E.C."/>
            <person name="Katzourakis A."/>
            <person name="Burkitt-Gray L."/>
            <person name="Ray D.A."/>
            <person name="Sullivan K.A.M."/>
            <person name="Roscito J.G."/>
            <person name="Kirilenko B.M."/>
            <person name="Davalos L.M."/>
            <person name="Corthals A.P."/>
            <person name="Power M.L."/>
            <person name="Jones G."/>
            <person name="Ransome R.D."/>
            <person name="Dechmann D.K.N."/>
            <person name="Locatelli A.G."/>
            <person name="Puechmaille S.J."/>
            <person name="Fedrigo O."/>
            <person name="Jarvis E.D."/>
            <person name="Hiller M."/>
            <person name="Vernes S.C."/>
            <person name="Myers E.W."/>
            <person name="Teeling E.C."/>
        </authorList>
    </citation>
    <scope>NUCLEOTIDE SEQUENCE [LARGE SCALE GENOMIC DNA]</scope>
    <source>
        <strain evidence="1">MRouAeg1</strain>
        <tissue evidence="1">Muscle</tissue>
    </source>
</reference>
<comment type="caution">
    <text evidence="1">The sequence shown here is derived from an EMBL/GenBank/DDBJ whole genome shotgun (WGS) entry which is preliminary data.</text>
</comment>
<dbReference type="AlphaFoldDB" id="A0A7J8FJA2"/>
<organism evidence="1 2">
    <name type="scientific">Rousettus aegyptiacus</name>
    <name type="common">Egyptian fruit bat</name>
    <name type="synonym">Pteropus aegyptiacus</name>
    <dbReference type="NCBI Taxonomy" id="9407"/>
    <lineage>
        <taxon>Eukaryota</taxon>
        <taxon>Metazoa</taxon>
        <taxon>Chordata</taxon>
        <taxon>Craniata</taxon>
        <taxon>Vertebrata</taxon>
        <taxon>Euteleostomi</taxon>
        <taxon>Mammalia</taxon>
        <taxon>Eutheria</taxon>
        <taxon>Laurasiatheria</taxon>
        <taxon>Chiroptera</taxon>
        <taxon>Yinpterochiroptera</taxon>
        <taxon>Pteropodoidea</taxon>
        <taxon>Pteropodidae</taxon>
        <taxon>Rousettinae</taxon>
        <taxon>Rousettus</taxon>
    </lineage>
</organism>
<proteinExistence type="predicted"/>
<keyword evidence="2" id="KW-1185">Reference proteome</keyword>
<dbReference type="EMBL" id="JACASE010000007">
    <property type="protein sequence ID" value="KAF6447670.1"/>
    <property type="molecule type" value="Genomic_DNA"/>
</dbReference>
<protein>
    <submittedName>
        <fullName evidence="1">Uncharacterized protein</fullName>
    </submittedName>
</protein>
<gene>
    <name evidence="1" type="ORF">HJG63_012054</name>
</gene>
<sequence length="137" mass="14561">MGTQSAGLHAGWPFRARHPQAQDLGERGADGSAENGRVRSFSAAASLGPCRPWHQGAAGAGVGVPARLTALPGLVSRPVVSPSAGHFSLTVLSLWRRVRAWQTAVQFILQLDFPGYTNCPHCEDVDWGLLLAIKGRP</sequence>
<evidence type="ECO:0000313" key="2">
    <source>
        <dbReference type="Proteomes" id="UP000593571"/>
    </source>
</evidence>
<evidence type="ECO:0000313" key="1">
    <source>
        <dbReference type="EMBL" id="KAF6447670.1"/>
    </source>
</evidence>
<name>A0A7J8FJA2_ROUAE</name>